<comment type="caution">
    <text evidence="2">The sequence shown here is derived from an EMBL/GenBank/DDBJ whole genome shotgun (WGS) entry which is preliminary data.</text>
</comment>
<dbReference type="AlphaFoldDB" id="A0A919UX50"/>
<dbReference type="Proteomes" id="UP000655287">
    <property type="component" value="Unassembled WGS sequence"/>
</dbReference>
<dbReference type="RefSeq" id="WP_203983280.1">
    <property type="nucleotide sequence ID" value="NZ_BOOU01000024.1"/>
</dbReference>
<keyword evidence="3" id="KW-1185">Reference proteome</keyword>
<proteinExistence type="predicted"/>
<evidence type="ECO:0000313" key="3">
    <source>
        <dbReference type="Proteomes" id="UP000655287"/>
    </source>
</evidence>
<organism evidence="2 3">
    <name type="scientific">Sphaerisporangium rufum</name>
    <dbReference type="NCBI Taxonomy" id="1381558"/>
    <lineage>
        <taxon>Bacteria</taxon>
        <taxon>Bacillati</taxon>
        <taxon>Actinomycetota</taxon>
        <taxon>Actinomycetes</taxon>
        <taxon>Streptosporangiales</taxon>
        <taxon>Streptosporangiaceae</taxon>
        <taxon>Sphaerisporangium</taxon>
    </lineage>
</organism>
<name>A0A919UX50_9ACTN</name>
<sequence>MVDKWFLALDGDDIGRHLELRMLTENVDGLRAFASAFGVVLDKIYRDIEDCSSVVALLRGGDSLLLELSKAEISSVIRIIRNATDGTDFTFSGGYGRTLRDAYFALKLAKASGKDRVIAADSGEL</sequence>
<gene>
    <name evidence="2" type="ORF">Sru01_16430</name>
</gene>
<protein>
    <recommendedName>
        <fullName evidence="1">Minimal CRISPR polymerase domain-containing protein</fullName>
    </recommendedName>
</protein>
<dbReference type="NCBIfam" id="NF033576">
    <property type="entry name" value="mCpol"/>
    <property type="match status" value="1"/>
</dbReference>
<reference evidence="2" key="1">
    <citation type="submission" date="2021-01" db="EMBL/GenBank/DDBJ databases">
        <title>Whole genome shotgun sequence of Sphaerisporangium rufum NBRC 109079.</title>
        <authorList>
            <person name="Komaki H."/>
            <person name="Tamura T."/>
        </authorList>
    </citation>
    <scope>NUCLEOTIDE SEQUENCE</scope>
    <source>
        <strain evidence="2">NBRC 109079</strain>
    </source>
</reference>
<dbReference type="EMBL" id="BOOU01000024">
    <property type="protein sequence ID" value="GII76661.1"/>
    <property type="molecule type" value="Genomic_DNA"/>
</dbReference>
<feature type="domain" description="Minimal CRISPR polymerase" evidence="1">
    <location>
        <begin position="6"/>
        <end position="118"/>
    </location>
</feature>
<dbReference type="InterPro" id="IPR040942">
    <property type="entry name" value="Minimal_Cpol"/>
</dbReference>
<evidence type="ECO:0000313" key="2">
    <source>
        <dbReference type="EMBL" id="GII76661.1"/>
    </source>
</evidence>
<evidence type="ECO:0000259" key="1">
    <source>
        <dbReference type="Pfam" id="PF18182"/>
    </source>
</evidence>
<dbReference type="Pfam" id="PF18182">
    <property type="entry name" value="mCpol"/>
    <property type="match status" value="1"/>
</dbReference>
<accession>A0A919UX50</accession>